<proteinExistence type="predicted"/>
<reference evidence="1 2" key="1">
    <citation type="journal article" date="2013" name="J. Microbiol.">
        <title>Mucilaginibacter ginsenosidivorax sp. nov., with ginsenoside converting activity isolated from sediment.</title>
        <authorList>
            <person name="Kim J.K."/>
            <person name="Choi T.E."/>
            <person name="Liu Q.M."/>
            <person name="Park H.Y."/>
            <person name="Yi T.H."/>
            <person name="Yoon M.H."/>
            <person name="Kim S.C."/>
            <person name="Im W.T."/>
        </authorList>
    </citation>
    <scope>NUCLEOTIDE SEQUENCE [LARGE SCALE GENOMIC DNA]</scope>
    <source>
        <strain evidence="1 2">KHI28</strain>
    </source>
</reference>
<organism evidence="1 2">
    <name type="scientific">Mucilaginibacter ginsenosidivorax</name>
    <dbReference type="NCBI Taxonomy" id="862126"/>
    <lineage>
        <taxon>Bacteria</taxon>
        <taxon>Pseudomonadati</taxon>
        <taxon>Bacteroidota</taxon>
        <taxon>Sphingobacteriia</taxon>
        <taxon>Sphingobacteriales</taxon>
        <taxon>Sphingobacteriaceae</taxon>
        <taxon>Mucilaginibacter</taxon>
    </lineage>
</organism>
<protein>
    <recommendedName>
        <fullName evidence="3">Type II toxin-antitoxin system HicB family antitoxin</fullName>
    </recommendedName>
</protein>
<evidence type="ECO:0000313" key="1">
    <source>
        <dbReference type="EMBL" id="QEC76867.1"/>
    </source>
</evidence>
<gene>
    <name evidence="1" type="ORF">FSB76_13265</name>
</gene>
<dbReference type="AlphaFoldDB" id="A0A5B8VZ45"/>
<dbReference type="Gene3D" id="3.30.160.250">
    <property type="match status" value="1"/>
</dbReference>
<dbReference type="SUPFAM" id="SSF143100">
    <property type="entry name" value="TTHA1013/TTHA0281-like"/>
    <property type="match status" value="1"/>
</dbReference>
<dbReference type="InterPro" id="IPR035069">
    <property type="entry name" value="TTHA1013/TTHA0281-like"/>
</dbReference>
<sequence length="86" mass="9668">MQAAQAQPELTLTGIMISDAEKTEITAYFAEFPEVIAQGSNTQEAKKNLLEAFRIMLEFKQSELEDDEHEEGDLLITKESFNLSIS</sequence>
<name>A0A5B8VZ45_9SPHI</name>
<dbReference type="OrthoDB" id="5297106at2"/>
<dbReference type="EMBL" id="CP042437">
    <property type="protein sequence ID" value="QEC76867.1"/>
    <property type="molecule type" value="Genomic_DNA"/>
</dbReference>
<evidence type="ECO:0000313" key="2">
    <source>
        <dbReference type="Proteomes" id="UP000321362"/>
    </source>
</evidence>
<keyword evidence="2" id="KW-1185">Reference proteome</keyword>
<dbReference type="RefSeq" id="WP_147054046.1">
    <property type="nucleotide sequence ID" value="NZ_CP042437.1"/>
</dbReference>
<evidence type="ECO:0008006" key="3">
    <source>
        <dbReference type="Google" id="ProtNLM"/>
    </source>
</evidence>
<dbReference type="Proteomes" id="UP000321362">
    <property type="component" value="Chromosome"/>
</dbReference>
<dbReference type="KEGG" id="mgk:FSB76_13265"/>
<accession>A0A5B8VZ45</accession>